<dbReference type="GO" id="GO:0005829">
    <property type="term" value="C:cytosol"/>
    <property type="evidence" value="ECO:0007669"/>
    <property type="project" value="TreeGrafter"/>
</dbReference>
<dbReference type="PROSITE" id="PS50042">
    <property type="entry name" value="CNMP_BINDING_3"/>
    <property type="match status" value="4"/>
</dbReference>
<dbReference type="InterPro" id="IPR000595">
    <property type="entry name" value="cNMP-bd_dom"/>
</dbReference>
<feature type="compositionally biased region" description="Basic and acidic residues" evidence="1">
    <location>
        <begin position="1667"/>
        <end position="1677"/>
    </location>
</feature>
<evidence type="ECO:0000259" key="2">
    <source>
        <dbReference type="PROSITE" id="PS50042"/>
    </source>
</evidence>
<feature type="region of interest" description="Disordered" evidence="1">
    <location>
        <begin position="1586"/>
        <end position="1677"/>
    </location>
</feature>
<feature type="region of interest" description="Disordered" evidence="1">
    <location>
        <begin position="1543"/>
        <end position="1568"/>
    </location>
</feature>
<dbReference type="SMART" id="SM00100">
    <property type="entry name" value="cNMP"/>
    <property type="match status" value="4"/>
</dbReference>
<dbReference type="InterPro" id="IPR018490">
    <property type="entry name" value="cNMP-bd_dom_sf"/>
</dbReference>
<dbReference type="EMBL" id="LGRX02019840">
    <property type="protein sequence ID" value="KAK3258084.1"/>
    <property type="molecule type" value="Genomic_DNA"/>
</dbReference>
<feature type="domain" description="Cyclic nucleotide-binding" evidence="2">
    <location>
        <begin position="505"/>
        <end position="590"/>
    </location>
</feature>
<evidence type="ECO:0000313" key="3">
    <source>
        <dbReference type="EMBL" id="KAK3258084.1"/>
    </source>
</evidence>
<organism evidence="3 4">
    <name type="scientific">Cymbomonas tetramitiformis</name>
    <dbReference type="NCBI Taxonomy" id="36881"/>
    <lineage>
        <taxon>Eukaryota</taxon>
        <taxon>Viridiplantae</taxon>
        <taxon>Chlorophyta</taxon>
        <taxon>Pyramimonadophyceae</taxon>
        <taxon>Pyramimonadales</taxon>
        <taxon>Pyramimonadaceae</taxon>
        <taxon>Cymbomonas</taxon>
    </lineage>
</organism>
<feature type="domain" description="Cyclic nucleotide-binding" evidence="2">
    <location>
        <begin position="1074"/>
        <end position="1150"/>
    </location>
</feature>
<dbReference type="InterPro" id="IPR014710">
    <property type="entry name" value="RmlC-like_jellyroll"/>
</dbReference>
<reference evidence="3 4" key="1">
    <citation type="journal article" date="2015" name="Genome Biol. Evol.">
        <title>Comparative Genomics of a Bacterivorous Green Alga Reveals Evolutionary Causalities and Consequences of Phago-Mixotrophic Mode of Nutrition.</title>
        <authorList>
            <person name="Burns J.A."/>
            <person name="Paasch A."/>
            <person name="Narechania A."/>
            <person name="Kim E."/>
        </authorList>
    </citation>
    <scope>NUCLEOTIDE SEQUENCE [LARGE SCALE GENOMIC DNA]</scope>
    <source>
        <strain evidence="3 4">PLY_AMNH</strain>
    </source>
</reference>
<dbReference type="PANTHER" id="PTHR24567">
    <property type="entry name" value="CRP FAMILY TRANSCRIPTIONAL REGULATORY PROTEIN"/>
    <property type="match status" value="1"/>
</dbReference>
<proteinExistence type="predicted"/>
<feature type="domain" description="Cyclic nucleotide-binding" evidence="2">
    <location>
        <begin position="1380"/>
        <end position="1498"/>
    </location>
</feature>
<keyword evidence="4" id="KW-1185">Reference proteome</keyword>
<dbReference type="InterPro" id="IPR050397">
    <property type="entry name" value="Env_Response_Regulators"/>
</dbReference>
<dbReference type="Proteomes" id="UP001190700">
    <property type="component" value="Unassembled WGS sequence"/>
</dbReference>
<dbReference type="SUPFAM" id="SSF51206">
    <property type="entry name" value="cAMP-binding domain-like"/>
    <property type="match status" value="7"/>
</dbReference>
<feature type="compositionally biased region" description="Basic residues" evidence="1">
    <location>
        <begin position="1645"/>
        <end position="1657"/>
    </location>
</feature>
<name>A0AAE0FE85_9CHLO</name>
<feature type="domain" description="Cyclic nucleotide-binding" evidence="2">
    <location>
        <begin position="261"/>
        <end position="355"/>
    </location>
</feature>
<accession>A0AAE0FE85</accession>
<dbReference type="PANTHER" id="PTHR24567:SF74">
    <property type="entry name" value="HTH-TYPE TRANSCRIPTIONAL REGULATOR ARCR"/>
    <property type="match status" value="1"/>
</dbReference>
<feature type="compositionally biased region" description="Acidic residues" evidence="1">
    <location>
        <begin position="1554"/>
        <end position="1564"/>
    </location>
</feature>
<dbReference type="GO" id="GO:0003700">
    <property type="term" value="F:DNA-binding transcription factor activity"/>
    <property type="evidence" value="ECO:0007669"/>
    <property type="project" value="TreeGrafter"/>
</dbReference>
<evidence type="ECO:0000256" key="1">
    <source>
        <dbReference type="SAM" id="MobiDB-lite"/>
    </source>
</evidence>
<dbReference type="Gene3D" id="2.60.120.10">
    <property type="entry name" value="Jelly Rolls"/>
    <property type="match status" value="7"/>
</dbReference>
<feature type="region of interest" description="Disordered" evidence="1">
    <location>
        <begin position="454"/>
        <end position="474"/>
    </location>
</feature>
<sequence>MGRPTDVKGMRSPSKVKRGTNLAIAASKQQDPSPRQDPDDELALKLRQHNVMRAKPRNIRQSNIDEVLQESIFSNAELVFVDQAEALKLFGLCQSFSDCFFGMSISELSDLADSVPVLRLKKSHVLFTGGDPVSFTALVLSGSGTIRDGEEERVFQLGDFVGCRDFFAGGLRTHRAWATSDELVVAAFSRTHSLIKDEKPDLWFKLLRIFAFAAVKDAETRLVPETSDESLDHLRIVNIGKDELKGKVLEVHHTTLDQGGFGEGLTPEEQSLIFGKMHYLKLQKDDELFKEGDVALNVFFLLSGAVSESMRGDTRKCIREKGSYVGCEVFMLNEEILRKREHSALVVAAGDAVVLPFAEVLIIGKRYPLLACKLFSRMAAVVAKDRLLFHKSHYIPRLAHNSVLLSSYPLLPPTKETLQPQKKRTSMLWRSPHRILASLKVLAGTDAVKTLSQTWQDEKNPSPQPANAAAQGEGEGEDILRLHVQQAPRTEVANVLNSCQCLSQFWRKFNKQDVEELAEIAILARVAEGCTILQQGQTAECFGLLVTGTAGIKLEEHPDEDMHDLGAGDLFGHVPLFAPGRRSFSIMATSTNCLLLLFKYSSLGMHAQKNSVLALKLLQTLTQSLCHSVHPRQVIQQNLIKSGVREKFELLQDACGPMHWLRRMAGETALFLLSQKMRISMFQAKSVVLQTGTPSSGLGIVLEGICYAVCAGKSEDYIPKIAGQLIGEHSFLMAKLGEDPMIHDDVRTRTSAVIGFFTHDDLHELHFKYPAFVQRVMAHIVGGFLDRYEARTGNGAVKKYSKRRLRAIERQLRTKMERVTNMQSMHSEDATEAELLRVDTVDPMTLLQRLFLRPDDEVSKEQYLQVLTELGSVEGNVMKPDVLAMLCECRVARPAWKEIPEKDLCHIAEHITVVKPTRFLLREQTNICWIFLLRGELHRRERGTMVEKLQIGSFVGKFGLLCALPEVGLLECATDDVLLGVLHPTVFITRPEGDGTYKGRAQKDMHLYFNFVHSLVLSTMEQLRTIIPRVIEIELALAHEQGTPQQGAAEPCHKDCQELFRRLLEAQAQSPPWLGPELAEEELQELAEVMPLQRFKTYEQVIKRKTVPSSLLLVLEGELSVRIDGLNSPELEELHPGDYFGAEAYLKGDTVQGWCMKDVYASKPTVVLVLPFIKLDGLGDRVPLLHKAVIWHLANLCLRKTLQGKEKHTLLSKGTGNGERLNKLQLTGEAEVKTAKQRLHYLQRCQSASRFWVGFSAEDLGTLTSFMTVLCADAGTPFIHEGDTPSYFGIVLDGSVEVQRAKLCIFTVHTLDALFLNAPRLGARLLRVFAAAAIIKREESLLALQAPETFHECDALFDTKLFPMLKEALLKNSDWVDGMLTNTDVYAMSNHLHLARAAPGEHVLHKGQLACGLLLVLSGELEVTQYGLHSKVVGSRGTGDFIGEMGFLSKRAMDCTRGADVYAKEETYFAVLYYEEMNKLAAHFPLTACRLYAGLGQRCAMMMLGDVFEEFPESKLASLQSSQSTGTHIRTLRASKLQPLKETYRESELTSLAEEPEEEPEPEATDMSVGNVIGAYLKFSRARIQRQRPRTSILRPTISSQSKQLAGKTQDPAGKTQDPTGNPTGKLKTPLGKHKTPLGKLKTPLGKHKTPLGKRKTPLSELLQSWKGEERRRWNSA</sequence>
<dbReference type="Pfam" id="PF00027">
    <property type="entry name" value="cNMP_binding"/>
    <property type="match status" value="2"/>
</dbReference>
<dbReference type="CDD" id="cd00038">
    <property type="entry name" value="CAP_ED"/>
    <property type="match status" value="4"/>
</dbReference>
<gene>
    <name evidence="3" type="ORF">CYMTET_32859</name>
</gene>
<feature type="region of interest" description="Disordered" evidence="1">
    <location>
        <begin position="1"/>
        <end position="39"/>
    </location>
</feature>
<comment type="caution">
    <text evidence="3">The sequence shown here is derived from an EMBL/GenBank/DDBJ whole genome shotgun (WGS) entry which is preliminary data.</text>
</comment>
<evidence type="ECO:0000313" key="4">
    <source>
        <dbReference type="Proteomes" id="UP001190700"/>
    </source>
</evidence>
<protein>
    <recommendedName>
        <fullName evidence="2">Cyclic nucleotide-binding domain-containing protein</fullName>
    </recommendedName>
</protein>